<keyword evidence="10" id="KW-0833">Ubl conjugation pathway</keyword>
<dbReference type="Pfam" id="PF01485">
    <property type="entry name" value="IBR"/>
    <property type="match status" value="1"/>
</dbReference>
<dbReference type="Proteomes" id="UP000002748">
    <property type="component" value="Unassembled WGS sequence"/>
</dbReference>
<dbReference type="InterPro" id="IPR044066">
    <property type="entry name" value="TRIAD_supradom"/>
</dbReference>
<keyword evidence="8" id="KW-0677">Repeat</keyword>
<proteinExistence type="inferred from homology"/>
<dbReference type="InterPro" id="IPR031127">
    <property type="entry name" value="E3_UB_ligase_RBR"/>
</dbReference>
<evidence type="ECO:0000256" key="11">
    <source>
        <dbReference type="ARBA" id="ARBA00022833"/>
    </source>
</evidence>
<dbReference type="FunFam" id="3.30.40.10:FF:000051">
    <property type="entry name" value="RBR-type E3 ubiquitin transferase"/>
    <property type="match status" value="1"/>
</dbReference>
<dbReference type="CDD" id="cd23820">
    <property type="entry name" value="RWD_RNF14"/>
    <property type="match status" value="1"/>
</dbReference>
<keyword evidence="5" id="KW-0808">Transferase</keyword>
<evidence type="ECO:0000256" key="13">
    <source>
        <dbReference type="ARBA" id="ARBA00023136"/>
    </source>
</evidence>
<dbReference type="SMART" id="SM00184">
    <property type="entry name" value="RING"/>
    <property type="match status" value="1"/>
</dbReference>
<comment type="subcellular location">
    <subcellularLocation>
        <location evidence="2">Membrane</location>
        <topology evidence="2">Single-pass membrane protein</topology>
    </subcellularLocation>
</comment>
<evidence type="ECO:0000256" key="12">
    <source>
        <dbReference type="ARBA" id="ARBA00022989"/>
    </source>
</evidence>
<dbReference type="InterPro" id="IPR001841">
    <property type="entry name" value="Znf_RING"/>
</dbReference>
<keyword evidence="12" id="KW-1133">Transmembrane helix</keyword>
<dbReference type="Pfam" id="PF05773">
    <property type="entry name" value="RWD"/>
    <property type="match status" value="1"/>
</dbReference>
<evidence type="ECO:0000256" key="2">
    <source>
        <dbReference type="ARBA" id="ARBA00004167"/>
    </source>
</evidence>
<dbReference type="GO" id="GO:0005737">
    <property type="term" value="C:cytoplasm"/>
    <property type="evidence" value="ECO:0007669"/>
    <property type="project" value="UniProtKB-ARBA"/>
</dbReference>
<keyword evidence="9 15" id="KW-0863">Zinc-finger</keyword>
<dbReference type="InterPro" id="IPR013083">
    <property type="entry name" value="Znf_RING/FYVE/PHD"/>
</dbReference>
<evidence type="ECO:0000256" key="8">
    <source>
        <dbReference type="ARBA" id="ARBA00022737"/>
    </source>
</evidence>
<dbReference type="Gene3D" id="3.10.110.10">
    <property type="entry name" value="Ubiquitin Conjugating Enzyme"/>
    <property type="match status" value="1"/>
</dbReference>
<dbReference type="Gene3D" id="1.20.120.1750">
    <property type="match status" value="1"/>
</dbReference>
<comment type="caution">
    <text evidence="18">The sequence shown here is derived from an EMBL/GenBank/DDBJ whole genome shotgun (WGS) entry which is preliminary data.</text>
</comment>
<evidence type="ECO:0000256" key="15">
    <source>
        <dbReference type="PROSITE-ProRule" id="PRU00175"/>
    </source>
</evidence>
<protein>
    <recommendedName>
        <fullName evidence="4">RBR-type E3 ubiquitin transferase</fullName>
        <ecNumber evidence="4">2.3.2.31</ecNumber>
    </recommendedName>
</protein>
<dbReference type="SMART" id="SM00647">
    <property type="entry name" value="IBR"/>
    <property type="match status" value="2"/>
</dbReference>
<keyword evidence="11" id="KW-0862">Zinc</keyword>
<evidence type="ECO:0000256" key="5">
    <source>
        <dbReference type="ARBA" id="ARBA00022679"/>
    </source>
</evidence>
<evidence type="ECO:0000256" key="1">
    <source>
        <dbReference type="ARBA" id="ARBA00001798"/>
    </source>
</evidence>
<dbReference type="InterPro" id="IPR047548">
    <property type="entry name" value="Rcat_RBR_RNF14"/>
</dbReference>
<dbReference type="CDD" id="cd20354">
    <property type="entry name" value="Rcat_RBR_RNF14"/>
    <property type="match status" value="1"/>
</dbReference>
<dbReference type="OrthoDB" id="1431934at2759"/>
<name>J6ESG8_TRIAS</name>
<evidence type="ECO:0000313" key="18">
    <source>
        <dbReference type="EMBL" id="EJT47474.1"/>
    </source>
</evidence>
<evidence type="ECO:0000256" key="14">
    <source>
        <dbReference type="ARBA" id="ARBA00044508"/>
    </source>
</evidence>
<evidence type="ECO:0000313" key="19">
    <source>
        <dbReference type="Proteomes" id="UP000002748"/>
    </source>
</evidence>
<dbReference type="GO" id="GO:0061630">
    <property type="term" value="F:ubiquitin protein ligase activity"/>
    <property type="evidence" value="ECO:0007669"/>
    <property type="project" value="UniProtKB-EC"/>
</dbReference>
<feature type="domain" description="RING-type" evidence="17">
    <location>
        <begin position="250"/>
        <end position="538"/>
    </location>
</feature>
<comment type="catalytic activity">
    <reaction evidence="1">
        <text>[E2 ubiquitin-conjugating enzyme]-S-ubiquitinyl-L-cysteine + [acceptor protein]-L-lysine = [E2 ubiquitin-conjugating enzyme]-L-cysteine + [acceptor protein]-N(6)-ubiquitinyl-L-lysine.</text>
        <dbReference type="EC" id="2.3.2.31"/>
    </reaction>
</comment>
<dbReference type="InterPro" id="IPR006575">
    <property type="entry name" value="RWD_dom"/>
</dbReference>
<organism evidence="18 19">
    <name type="scientific">Trichosporon asahii var. asahii (strain ATCC 90039 / CBS 2479 / JCM 2466 / KCTC 7840 / NBRC 103889/ NCYC 2677 / UAMH 7654)</name>
    <name type="common">Yeast</name>
    <dbReference type="NCBI Taxonomy" id="1186058"/>
    <lineage>
        <taxon>Eukaryota</taxon>
        <taxon>Fungi</taxon>
        <taxon>Dikarya</taxon>
        <taxon>Basidiomycota</taxon>
        <taxon>Agaricomycotina</taxon>
        <taxon>Tremellomycetes</taxon>
        <taxon>Trichosporonales</taxon>
        <taxon>Trichosporonaceae</taxon>
        <taxon>Trichosporon</taxon>
    </lineage>
</organism>
<dbReference type="RefSeq" id="XP_014178954.1">
    <property type="nucleotide sequence ID" value="XM_014323479.1"/>
</dbReference>
<dbReference type="SUPFAM" id="SSF54427">
    <property type="entry name" value="NTF2-like"/>
    <property type="match status" value="1"/>
</dbReference>
<dbReference type="InterPro" id="IPR002867">
    <property type="entry name" value="IBR_dom"/>
</dbReference>
<dbReference type="GO" id="GO:0031090">
    <property type="term" value="C:organelle membrane"/>
    <property type="evidence" value="ECO:0007669"/>
    <property type="project" value="UniProtKB-ARBA"/>
</dbReference>
<evidence type="ECO:0000256" key="4">
    <source>
        <dbReference type="ARBA" id="ARBA00012251"/>
    </source>
</evidence>
<dbReference type="SUPFAM" id="SSF57850">
    <property type="entry name" value="RING/U-box"/>
    <property type="match status" value="2"/>
</dbReference>
<dbReference type="GeneID" id="25987242"/>
<evidence type="ECO:0000256" key="7">
    <source>
        <dbReference type="ARBA" id="ARBA00022723"/>
    </source>
</evidence>
<dbReference type="SUPFAM" id="SSF54495">
    <property type="entry name" value="UBC-like"/>
    <property type="match status" value="1"/>
</dbReference>
<dbReference type="EMBL" id="ALBS01000240">
    <property type="protein sequence ID" value="EJT47474.1"/>
    <property type="molecule type" value="Genomic_DNA"/>
</dbReference>
<dbReference type="PROSITE" id="PS51873">
    <property type="entry name" value="TRIAD"/>
    <property type="match status" value="1"/>
</dbReference>
<dbReference type="Gene3D" id="3.30.40.10">
    <property type="entry name" value="Zinc/RING finger domain, C3HC4 (zinc finger)"/>
    <property type="match status" value="1"/>
</dbReference>
<evidence type="ECO:0000259" key="16">
    <source>
        <dbReference type="PROSITE" id="PS50089"/>
    </source>
</evidence>
<dbReference type="EC" id="2.3.2.31" evidence="4"/>
<dbReference type="PANTHER" id="PTHR11685">
    <property type="entry name" value="RBR FAMILY RING FINGER AND IBR DOMAIN-CONTAINING"/>
    <property type="match status" value="1"/>
</dbReference>
<sequence>MVAVDPDVPPHIAQFVDRFYKITDAGDHDAYLAQFEPDATFNVLAPRQGHDAILAGRRWSFANRGADQVHRWFHIWCPEGPNVAFVHGDNDFTRKDGVFVNVPFIARMTFNGDLNNLKIKDYYVWVAIYPGCVDAHGDSVKLSIPIQVDGQHLPPIRATVRLPPTYPNEVPPVCTEITCDWLEAKTLRAVQDKLPELFQNEPVLWSWWEWVGDGSFLSELGINLATLPPEVQVKIADFDADASQAEFLDQAYACGICFESKKGGRCVKLPCSCVFCQECIVAFWSLAIKEGAVDNVVCPSVECVKERRVLDAATVEAVVGPEATKRWQRLSEKRLVDRDKRYCFCPRELCEALVSPKEADTKKPTSTTGPKKVTISLDIGKSDEPKRPSMSDQARWDNYRQCGKCAYSFCYLCRALWHGAHTLCDIKDTNRAVREYLEADEEGKRNIEFRLGPRNTEALFALIRDYEREQEALKWMEEHTTPCPCCKAQIEKSEGCNHMSCTRCRSHFCYRCGATLSIANPYKHYQQPGDCYQKLFDYNPNQDAGGWVHFGDGWF</sequence>
<dbReference type="Gene3D" id="3.10.450.50">
    <property type="match status" value="1"/>
</dbReference>
<evidence type="ECO:0000256" key="9">
    <source>
        <dbReference type="ARBA" id="ARBA00022771"/>
    </source>
</evidence>
<dbReference type="GO" id="GO:0008270">
    <property type="term" value="F:zinc ion binding"/>
    <property type="evidence" value="ECO:0007669"/>
    <property type="project" value="UniProtKB-KW"/>
</dbReference>
<evidence type="ECO:0000256" key="3">
    <source>
        <dbReference type="ARBA" id="ARBA00004906"/>
    </source>
</evidence>
<dbReference type="HOGENOM" id="CLU_501720_0_0_1"/>
<dbReference type="VEuPathDB" id="FungiDB:A1Q1_03729"/>
<comment type="pathway">
    <text evidence="3">Protein modification; protein ubiquitination.</text>
</comment>
<reference evidence="18 19" key="1">
    <citation type="journal article" date="2012" name="Eukaryot. Cell">
        <title>Draft genome sequence of CBS 2479, the standard type strain of Trichosporon asahii.</title>
        <authorList>
            <person name="Yang R.Y."/>
            <person name="Li H.T."/>
            <person name="Zhu H."/>
            <person name="Zhou G.P."/>
            <person name="Wang M."/>
            <person name="Wang L."/>
        </authorList>
    </citation>
    <scope>NUCLEOTIDE SEQUENCE [LARGE SCALE GENOMIC DNA]</scope>
    <source>
        <strain evidence="19">ATCC 90039 / CBS 2479 / JCM 2466 / KCTC 7840 / NCYC 2677 / UAMH 7654</strain>
    </source>
</reference>
<dbReference type="AlphaFoldDB" id="J6ESG8"/>
<keyword evidence="6" id="KW-0812">Transmembrane</keyword>
<dbReference type="InterPro" id="IPR032710">
    <property type="entry name" value="NTF2-like_dom_sf"/>
</dbReference>
<keyword evidence="7" id="KW-0479">Metal-binding</keyword>
<evidence type="ECO:0000256" key="10">
    <source>
        <dbReference type="ARBA" id="ARBA00022786"/>
    </source>
</evidence>
<keyword evidence="13" id="KW-0472">Membrane</keyword>
<dbReference type="GO" id="GO:0016567">
    <property type="term" value="P:protein ubiquitination"/>
    <property type="evidence" value="ECO:0007669"/>
    <property type="project" value="InterPro"/>
</dbReference>
<comment type="similarity">
    <text evidence="14">Belongs to the RBR family. RNF14 subfamily.</text>
</comment>
<evidence type="ECO:0000256" key="6">
    <source>
        <dbReference type="ARBA" id="ARBA00022692"/>
    </source>
</evidence>
<dbReference type="PROSITE" id="PS50089">
    <property type="entry name" value="ZF_RING_2"/>
    <property type="match status" value="1"/>
</dbReference>
<dbReference type="InterPro" id="IPR016135">
    <property type="entry name" value="UBQ-conjugating_enzyme/RWD"/>
</dbReference>
<feature type="domain" description="RING-type" evidence="16">
    <location>
        <begin position="254"/>
        <end position="299"/>
    </location>
</feature>
<accession>J6ESG8</accession>
<dbReference type="KEGG" id="tasa:A1Q1_03729"/>
<gene>
    <name evidence="18" type="ORF">A1Q1_03729</name>
</gene>
<evidence type="ECO:0000259" key="17">
    <source>
        <dbReference type="PROSITE" id="PS51873"/>
    </source>
</evidence>
<dbReference type="Pfam" id="PF22191">
    <property type="entry name" value="IBR_1"/>
    <property type="match status" value="1"/>
</dbReference>